<keyword evidence="4" id="KW-1185">Reference proteome</keyword>
<dbReference type="Proteomes" id="UP000676951">
    <property type="component" value="Chromosome"/>
</dbReference>
<dbReference type="SUPFAM" id="SSF53335">
    <property type="entry name" value="S-adenosyl-L-methionine-dependent methyltransferases"/>
    <property type="match status" value="1"/>
</dbReference>
<dbReference type="GO" id="GO:0032259">
    <property type="term" value="P:methylation"/>
    <property type="evidence" value="ECO:0007669"/>
    <property type="project" value="UniProtKB-KW"/>
</dbReference>
<feature type="region of interest" description="Disordered" evidence="1">
    <location>
        <begin position="211"/>
        <end position="230"/>
    </location>
</feature>
<evidence type="ECO:0000259" key="2">
    <source>
        <dbReference type="Pfam" id="PF08241"/>
    </source>
</evidence>
<evidence type="ECO:0000313" key="4">
    <source>
        <dbReference type="Proteomes" id="UP000676951"/>
    </source>
</evidence>
<dbReference type="InterPro" id="IPR013216">
    <property type="entry name" value="Methyltransf_11"/>
</dbReference>
<feature type="domain" description="Methyltransferase type 11" evidence="2">
    <location>
        <begin position="38"/>
        <end position="133"/>
    </location>
</feature>
<dbReference type="InterPro" id="IPR052356">
    <property type="entry name" value="Thiol_S-MT"/>
</dbReference>
<dbReference type="EMBL" id="CP076136">
    <property type="protein sequence ID" value="QWG24307.1"/>
    <property type="molecule type" value="Genomic_DNA"/>
</dbReference>
<dbReference type="AlphaFoldDB" id="A0A975NZS4"/>
<dbReference type="CDD" id="cd02440">
    <property type="entry name" value="AdoMet_MTases"/>
    <property type="match status" value="1"/>
</dbReference>
<accession>A0A975NZS4</accession>
<organism evidence="3 4">
    <name type="scientific">Bradyrhizobium sediminis</name>
    <dbReference type="NCBI Taxonomy" id="2840469"/>
    <lineage>
        <taxon>Bacteria</taxon>
        <taxon>Pseudomonadati</taxon>
        <taxon>Pseudomonadota</taxon>
        <taxon>Alphaproteobacteria</taxon>
        <taxon>Hyphomicrobiales</taxon>
        <taxon>Nitrobacteraceae</taxon>
        <taxon>Bradyrhizobium</taxon>
    </lineage>
</organism>
<name>A0A975NZS4_9BRAD</name>
<keyword evidence="3" id="KW-0489">Methyltransferase</keyword>
<dbReference type="RefSeq" id="WP_215605052.1">
    <property type="nucleotide sequence ID" value="NZ_CP076136.1"/>
</dbReference>
<protein>
    <submittedName>
        <fullName evidence="3">Class I SAM-dependent methyltransferase</fullName>
    </submittedName>
</protein>
<sequence length="252" mass="27765">MNFYERWILPPILDLVMRQKHLTKYRRAVIAAARGRVLEIGVGSGLNLPLYGKQVELVYGLDPSARLLAIARRRAAASAVPVDLLLGSATAIPLADDSIDTVVMTWTLCSIPDPLAALREMRRVLKADGTLCFVEHGLSPEPGIELWQHRITPAWRRMAGGCHLDRKIDELVRVAGFDLTSLQAEYAPGPRTMSYMYEGCACRSHSGGIGSPVSADRGGPSLPAEPCWRRDRRPDNVVAAPRVPVEPMPIRR</sequence>
<evidence type="ECO:0000313" key="3">
    <source>
        <dbReference type="EMBL" id="QWG24307.1"/>
    </source>
</evidence>
<dbReference type="GO" id="GO:0008757">
    <property type="term" value="F:S-adenosylmethionine-dependent methyltransferase activity"/>
    <property type="evidence" value="ECO:0007669"/>
    <property type="project" value="InterPro"/>
</dbReference>
<keyword evidence="3" id="KW-0808">Transferase</keyword>
<dbReference type="InterPro" id="IPR029063">
    <property type="entry name" value="SAM-dependent_MTases_sf"/>
</dbReference>
<proteinExistence type="predicted"/>
<dbReference type="Gene3D" id="3.40.50.150">
    <property type="entry name" value="Vaccinia Virus protein VP39"/>
    <property type="match status" value="1"/>
</dbReference>
<dbReference type="PANTHER" id="PTHR45036:SF1">
    <property type="entry name" value="METHYLTRANSFERASE LIKE 7A"/>
    <property type="match status" value="1"/>
</dbReference>
<dbReference type="Pfam" id="PF08241">
    <property type="entry name" value="Methyltransf_11"/>
    <property type="match status" value="1"/>
</dbReference>
<dbReference type="PANTHER" id="PTHR45036">
    <property type="entry name" value="METHYLTRANSFERASE LIKE 7B"/>
    <property type="match status" value="1"/>
</dbReference>
<gene>
    <name evidence="3" type="ORF">KMZ93_05140</name>
</gene>
<evidence type="ECO:0000256" key="1">
    <source>
        <dbReference type="SAM" id="MobiDB-lite"/>
    </source>
</evidence>
<reference evidence="3 4" key="1">
    <citation type="submission" date="2021-06" db="EMBL/GenBank/DDBJ databases">
        <title>Bradyrhizobium sp. S2-11-4 Genome sequencing.</title>
        <authorList>
            <person name="Jin L."/>
        </authorList>
    </citation>
    <scope>NUCLEOTIDE SEQUENCE [LARGE SCALE GENOMIC DNA]</scope>
    <source>
        <strain evidence="3 4">S2-11-4</strain>
    </source>
</reference>